<organism evidence="2 3">
    <name type="scientific">Methanoplanus limicola DSM 2279</name>
    <dbReference type="NCBI Taxonomy" id="937775"/>
    <lineage>
        <taxon>Archaea</taxon>
        <taxon>Methanobacteriati</taxon>
        <taxon>Methanobacteriota</taxon>
        <taxon>Stenosarchaea group</taxon>
        <taxon>Methanomicrobia</taxon>
        <taxon>Methanomicrobiales</taxon>
        <taxon>Methanomicrobiaceae</taxon>
        <taxon>Methanoplanus</taxon>
    </lineage>
</organism>
<keyword evidence="1" id="KW-0472">Membrane</keyword>
<feature type="transmembrane region" description="Helical" evidence="1">
    <location>
        <begin position="361"/>
        <end position="382"/>
    </location>
</feature>
<dbReference type="PANTHER" id="PTHR35902">
    <property type="entry name" value="S-LAYER DOMAIN-LIKE PROTEIN-RELATED"/>
    <property type="match status" value="1"/>
</dbReference>
<protein>
    <recommendedName>
        <fullName evidence="4">CARDB domain-containing protein</fullName>
    </recommendedName>
</protein>
<dbReference type="PANTHER" id="PTHR35902:SF3">
    <property type="entry name" value="NPCBM-ASSOCIATED, NEW3 DOMAIN OF ALPHA-GALACTOSIDASE"/>
    <property type="match status" value="1"/>
</dbReference>
<evidence type="ECO:0000256" key="1">
    <source>
        <dbReference type="SAM" id="Phobius"/>
    </source>
</evidence>
<accession>H1YZ95</accession>
<dbReference type="HOGENOM" id="CLU_048387_0_0_2"/>
<dbReference type="InterPro" id="IPR013783">
    <property type="entry name" value="Ig-like_fold"/>
</dbReference>
<evidence type="ECO:0000313" key="3">
    <source>
        <dbReference type="Proteomes" id="UP000005741"/>
    </source>
</evidence>
<dbReference type="RefSeq" id="WP_004076850.1">
    <property type="nucleotide sequence ID" value="NZ_CM001436.1"/>
</dbReference>
<dbReference type="STRING" id="937775.Metlim_0997"/>
<dbReference type="Proteomes" id="UP000005741">
    <property type="component" value="Chromosome"/>
</dbReference>
<dbReference type="AlphaFoldDB" id="H1YZ95"/>
<sequence>MKHIPSIKGIMLAALIICALLLTPASAIINPDATHISIASYTVEPEALMQYDTGTITVKVTNSGTSPVDIRRVTLFSEDLLLINERSYDTVGAIGPSTSREFTFSVKAAAPDGIYYPKYYMDFSAGGSLSYLIPVKVQSTPLEISVVSEPDEYKKDVESTIKLSIGNPRDNRVTGVVVRPVSDSAEFTQNSYFVGELEANKNAEVTFEVTPYSEGGVQFIADYRNGINHHESFKTLNLNPGTGKKDADPVINNIESGFRDGAQYIAGDVTNAGLKIAKSVIVTTKSPAKPTEPNRLYVVGELEPDDFSSFEVTFETDEPGEIPLIVEYKDEDGNSYSKEFPVKTDTYTSSKAKTSDAGDEGMPVMIIILIVVVIAAVGGIIYHTWKK</sequence>
<evidence type="ECO:0008006" key="4">
    <source>
        <dbReference type="Google" id="ProtNLM"/>
    </source>
</evidence>
<keyword evidence="1" id="KW-0812">Transmembrane</keyword>
<proteinExistence type="predicted"/>
<gene>
    <name evidence="2" type="ORF">Metlim_0997</name>
</gene>
<dbReference type="InParanoid" id="H1YZ95"/>
<evidence type="ECO:0000313" key="2">
    <source>
        <dbReference type="EMBL" id="EHQ35119.1"/>
    </source>
</evidence>
<dbReference type="EMBL" id="CM001436">
    <property type="protein sequence ID" value="EHQ35119.1"/>
    <property type="molecule type" value="Genomic_DNA"/>
</dbReference>
<keyword evidence="3" id="KW-1185">Reference proteome</keyword>
<name>H1YZ95_9EURY</name>
<keyword evidence="1" id="KW-1133">Transmembrane helix</keyword>
<reference evidence="2 3" key="1">
    <citation type="submission" date="2011-10" db="EMBL/GenBank/DDBJ databases">
        <title>The Improved High-Quality Draft genome of Methanoplanus limicola DSM 2279.</title>
        <authorList>
            <consortium name="US DOE Joint Genome Institute (JGI-PGF)"/>
            <person name="Lucas S."/>
            <person name="Copeland A."/>
            <person name="Lapidus A."/>
            <person name="Glavina del Rio T."/>
            <person name="Dalin E."/>
            <person name="Tice H."/>
            <person name="Bruce D."/>
            <person name="Goodwin L."/>
            <person name="Pitluck S."/>
            <person name="Peters L."/>
            <person name="Mikhailova N."/>
            <person name="Lu M."/>
            <person name="Kyrpides N."/>
            <person name="Mavromatis K."/>
            <person name="Ivanova N."/>
            <person name="Markowitz V."/>
            <person name="Cheng J.-F."/>
            <person name="Hugenholtz P."/>
            <person name="Woyke T."/>
            <person name="Wu D."/>
            <person name="Wirth R."/>
            <person name="Brambilla E.-M."/>
            <person name="Klenk H.-P."/>
            <person name="Eisen J.A."/>
        </authorList>
    </citation>
    <scope>NUCLEOTIDE SEQUENCE [LARGE SCALE GENOMIC DNA]</scope>
    <source>
        <strain evidence="2 3">DSM 2279</strain>
    </source>
</reference>
<dbReference type="Gene3D" id="2.60.40.10">
    <property type="entry name" value="Immunoglobulins"/>
    <property type="match status" value="1"/>
</dbReference>